<feature type="domain" description="Alanine racemase C-terminal" evidence="9">
    <location>
        <begin position="243"/>
        <end position="371"/>
    </location>
</feature>
<accession>A0A238K7L9</accession>
<dbReference type="InterPro" id="IPR011079">
    <property type="entry name" value="Ala_racemase_C"/>
</dbReference>
<dbReference type="InterPro" id="IPR020622">
    <property type="entry name" value="Ala_racemase_pyridoxalP-BS"/>
</dbReference>
<dbReference type="Gene3D" id="3.20.20.10">
    <property type="entry name" value="Alanine racemase"/>
    <property type="match status" value="1"/>
</dbReference>
<sequence>MGDTLTESSWCEISRSKLEQNLDAVIGLMPADTLLCAVVKGDAYGHGIENVVPLLINRNISHIGISSNAEARAVRAAGFQGRVLRLRSATPYEVRSAIGDRVEELVGSQLSLEQLIKTLGAAALPNLHLSLNAGGMSRDGLELSTGFGRTELQKMVALAPDKIIGLCTHFPSNAAEDLAASIARFHQDCDWVFTNTSLTRANVLTHAGSTLTLRAQQDPKTDMMRCGAILYGIKGPRPAFQSALALKARVISIGHYPEGSSVGYDRSCRLQENKVLASIALGYANGYSRLFSGRGAVLIGGQKVPVLGKVSMNTIVADITSVPAVAIGDEVVAFGHQGDQSIGSSEIEEITSSIMADVFTDWGQRNARVARQS</sequence>
<dbReference type="GO" id="GO:0030632">
    <property type="term" value="P:D-alanine biosynthetic process"/>
    <property type="evidence" value="ECO:0007669"/>
    <property type="project" value="TreeGrafter"/>
</dbReference>
<dbReference type="InterPro" id="IPR009006">
    <property type="entry name" value="Ala_racemase/Decarboxylase_C"/>
</dbReference>
<organism evidence="10 11">
    <name type="scientific">Pelagimonas varians</name>
    <dbReference type="NCBI Taxonomy" id="696760"/>
    <lineage>
        <taxon>Bacteria</taxon>
        <taxon>Pseudomonadati</taxon>
        <taxon>Pseudomonadota</taxon>
        <taxon>Alphaproteobacteria</taxon>
        <taxon>Rhodobacterales</taxon>
        <taxon>Roseobacteraceae</taxon>
        <taxon>Pelagimonas</taxon>
    </lineage>
</organism>
<evidence type="ECO:0000256" key="6">
    <source>
        <dbReference type="ARBA" id="ARBA00023235"/>
    </source>
</evidence>
<dbReference type="Gene3D" id="2.40.37.10">
    <property type="entry name" value="Lyase, Ornithine Decarboxylase, Chain A, domain 1"/>
    <property type="match status" value="1"/>
</dbReference>
<dbReference type="GO" id="GO:0030170">
    <property type="term" value="F:pyridoxal phosphate binding"/>
    <property type="evidence" value="ECO:0007669"/>
    <property type="project" value="TreeGrafter"/>
</dbReference>
<dbReference type="GO" id="GO:0005829">
    <property type="term" value="C:cytosol"/>
    <property type="evidence" value="ECO:0007669"/>
    <property type="project" value="TreeGrafter"/>
</dbReference>
<dbReference type="EMBL" id="FXYH01000004">
    <property type="protein sequence ID" value="SMX38444.1"/>
    <property type="molecule type" value="Genomic_DNA"/>
</dbReference>
<comment type="similarity">
    <text evidence="3">Belongs to the alanine racemase family.</text>
</comment>
<dbReference type="OrthoDB" id="9813814at2"/>
<dbReference type="NCBIfam" id="TIGR00492">
    <property type="entry name" value="alr"/>
    <property type="match status" value="1"/>
</dbReference>
<reference evidence="10 11" key="1">
    <citation type="submission" date="2017-05" db="EMBL/GenBank/DDBJ databases">
        <authorList>
            <person name="Song R."/>
            <person name="Chenine A.L."/>
            <person name="Ruprecht R.M."/>
        </authorList>
    </citation>
    <scope>NUCLEOTIDE SEQUENCE [LARGE SCALE GENOMIC DNA]</scope>
    <source>
        <strain evidence="10 11">CECT 8663</strain>
    </source>
</reference>
<feature type="modified residue" description="N6-(pyridoxal phosphate)lysine" evidence="7">
    <location>
        <position position="40"/>
    </location>
</feature>
<dbReference type="SMART" id="SM01005">
    <property type="entry name" value="Ala_racemase_C"/>
    <property type="match status" value="1"/>
</dbReference>
<comment type="catalytic activity">
    <reaction evidence="1">
        <text>L-alanine = D-alanine</text>
        <dbReference type="Rhea" id="RHEA:20249"/>
        <dbReference type="ChEBI" id="CHEBI:57416"/>
        <dbReference type="ChEBI" id="CHEBI:57972"/>
        <dbReference type="EC" id="5.1.1.1"/>
    </reaction>
</comment>
<dbReference type="SUPFAM" id="SSF50621">
    <property type="entry name" value="Alanine racemase C-terminal domain-like"/>
    <property type="match status" value="1"/>
</dbReference>
<dbReference type="PROSITE" id="PS00395">
    <property type="entry name" value="ALANINE_RACEMASE"/>
    <property type="match status" value="1"/>
</dbReference>
<evidence type="ECO:0000256" key="4">
    <source>
        <dbReference type="ARBA" id="ARBA00013089"/>
    </source>
</evidence>
<dbReference type="AlphaFoldDB" id="A0A238K7L9"/>
<dbReference type="SUPFAM" id="SSF51419">
    <property type="entry name" value="PLP-binding barrel"/>
    <property type="match status" value="1"/>
</dbReference>
<evidence type="ECO:0000256" key="5">
    <source>
        <dbReference type="ARBA" id="ARBA00022898"/>
    </source>
</evidence>
<evidence type="ECO:0000313" key="10">
    <source>
        <dbReference type="EMBL" id="SMX38444.1"/>
    </source>
</evidence>
<name>A0A238K7L9_9RHOB</name>
<feature type="binding site" evidence="8">
    <location>
        <position position="312"/>
    </location>
    <ligand>
        <name>substrate</name>
    </ligand>
</feature>
<keyword evidence="6 10" id="KW-0413">Isomerase</keyword>
<dbReference type="Proteomes" id="UP000220836">
    <property type="component" value="Unassembled WGS sequence"/>
</dbReference>
<dbReference type="GO" id="GO:0008784">
    <property type="term" value="F:alanine racemase activity"/>
    <property type="evidence" value="ECO:0007669"/>
    <property type="project" value="UniProtKB-EC"/>
</dbReference>
<dbReference type="Pfam" id="PF01168">
    <property type="entry name" value="Ala_racemase_N"/>
    <property type="match status" value="1"/>
</dbReference>
<comment type="cofactor">
    <cofactor evidence="2 7">
        <name>pyridoxal 5'-phosphate</name>
        <dbReference type="ChEBI" id="CHEBI:597326"/>
    </cofactor>
</comment>
<dbReference type="PANTHER" id="PTHR30511:SF0">
    <property type="entry name" value="ALANINE RACEMASE, CATABOLIC-RELATED"/>
    <property type="match status" value="1"/>
</dbReference>
<dbReference type="PRINTS" id="PR00992">
    <property type="entry name" value="ALARACEMASE"/>
</dbReference>
<keyword evidence="11" id="KW-1185">Reference proteome</keyword>
<dbReference type="InterPro" id="IPR001608">
    <property type="entry name" value="Ala_racemase_N"/>
</dbReference>
<evidence type="ECO:0000256" key="3">
    <source>
        <dbReference type="ARBA" id="ARBA00007880"/>
    </source>
</evidence>
<evidence type="ECO:0000256" key="2">
    <source>
        <dbReference type="ARBA" id="ARBA00001933"/>
    </source>
</evidence>
<protein>
    <recommendedName>
        <fullName evidence="4">alanine racemase</fullName>
        <ecNumber evidence="4">5.1.1.1</ecNumber>
    </recommendedName>
</protein>
<evidence type="ECO:0000256" key="7">
    <source>
        <dbReference type="PIRSR" id="PIRSR600821-50"/>
    </source>
</evidence>
<keyword evidence="5 7" id="KW-0663">Pyridoxal phosphate</keyword>
<evidence type="ECO:0000313" key="11">
    <source>
        <dbReference type="Proteomes" id="UP000220836"/>
    </source>
</evidence>
<dbReference type="PANTHER" id="PTHR30511">
    <property type="entry name" value="ALANINE RACEMASE"/>
    <property type="match status" value="1"/>
</dbReference>
<dbReference type="RefSeq" id="WP_097803849.1">
    <property type="nucleotide sequence ID" value="NZ_FXYH01000004.1"/>
</dbReference>
<dbReference type="EC" id="5.1.1.1" evidence="4"/>
<feature type="binding site" evidence="8">
    <location>
        <position position="138"/>
    </location>
    <ligand>
        <name>substrate</name>
    </ligand>
</feature>
<dbReference type="InterPro" id="IPR000821">
    <property type="entry name" value="Ala_racemase"/>
</dbReference>
<evidence type="ECO:0000256" key="8">
    <source>
        <dbReference type="PIRSR" id="PIRSR600821-52"/>
    </source>
</evidence>
<proteinExistence type="inferred from homology"/>
<gene>
    <name evidence="10" type="primary">alr_1</name>
    <name evidence="10" type="ORF">PEV8663_01306</name>
</gene>
<evidence type="ECO:0000256" key="1">
    <source>
        <dbReference type="ARBA" id="ARBA00000316"/>
    </source>
</evidence>
<dbReference type="Pfam" id="PF00842">
    <property type="entry name" value="Ala_racemase_C"/>
    <property type="match status" value="1"/>
</dbReference>
<evidence type="ECO:0000259" key="9">
    <source>
        <dbReference type="SMART" id="SM01005"/>
    </source>
</evidence>
<dbReference type="InterPro" id="IPR029066">
    <property type="entry name" value="PLP-binding_barrel"/>
</dbReference>